<dbReference type="GO" id="GO:0008380">
    <property type="term" value="P:RNA splicing"/>
    <property type="evidence" value="ECO:0007669"/>
    <property type="project" value="UniProtKB-KW"/>
</dbReference>
<accession>A0A0D6LYK5</accession>
<name>A0A0D6LYK5_9BILA</name>
<dbReference type="GO" id="GO:0006397">
    <property type="term" value="P:mRNA processing"/>
    <property type="evidence" value="ECO:0007669"/>
    <property type="project" value="UniProtKB-KW"/>
</dbReference>
<evidence type="ECO:0000256" key="3">
    <source>
        <dbReference type="ARBA" id="ARBA00023187"/>
    </source>
</evidence>
<dbReference type="SUPFAM" id="SSF54928">
    <property type="entry name" value="RNA-binding domain, RBD"/>
    <property type="match status" value="1"/>
</dbReference>
<dbReference type="EMBL" id="KE125029">
    <property type="protein sequence ID" value="EPB72707.1"/>
    <property type="molecule type" value="Genomic_DNA"/>
</dbReference>
<evidence type="ECO:0000313" key="6">
    <source>
        <dbReference type="Proteomes" id="UP000054495"/>
    </source>
</evidence>
<dbReference type="InterPro" id="IPR000504">
    <property type="entry name" value="RRM_dom"/>
</dbReference>
<reference evidence="5 6" key="1">
    <citation type="submission" date="2013-05" db="EMBL/GenBank/DDBJ databases">
        <title>Draft genome of the parasitic nematode Anyclostoma ceylanicum.</title>
        <authorList>
            <person name="Mitreva M."/>
        </authorList>
    </citation>
    <scope>NUCLEOTIDE SEQUENCE [LARGE SCALE GENOMIC DNA]</scope>
</reference>
<evidence type="ECO:0000256" key="1">
    <source>
        <dbReference type="ARBA" id="ARBA00022664"/>
    </source>
</evidence>
<dbReference type="FunFam" id="3.30.70.330:FF:000097">
    <property type="entry name" value="U2 snRNP auxiliary factor large subunit"/>
    <property type="match status" value="1"/>
</dbReference>
<protein>
    <recommendedName>
        <fullName evidence="4">RRM domain-containing protein</fullName>
    </recommendedName>
</protein>
<gene>
    <name evidence="5" type="ORF">ANCCEY_08194</name>
</gene>
<dbReference type="Gene3D" id="3.30.70.330">
    <property type="match status" value="1"/>
</dbReference>
<dbReference type="Pfam" id="PF00076">
    <property type="entry name" value="RRM_1"/>
    <property type="match status" value="1"/>
</dbReference>
<evidence type="ECO:0000256" key="2">
    <source>
        <dbReference type="ARBA" id="ARBA00022884"/>
    </source>
</evidence>
<evidence type="ECO:0000259" key="4">
    <source>
        <dbReference type="Pfam" id="PF00076"/>
    </source>
</evidence>
<dbReference type="GO" id="GO:0003723">
    <property type="term" value="F:RNA binding"/>
    <property type="evidence" value="ECO:0007669"/>
    <property type="project" value="UniProtKB-KW"/>
</dbReference>
<keyword evidence="1" id="KW-0507">mRNA processing</keyword>
<keyword evidence="2" id="KW-0694">RNA-binding</keyword>
<organism evidence="5 6">
    <name type="scientific">Ancylostoma ceylanicum</name>
    <dbReference type="NCBI Taxonomy" id="53326"/>
    <lineage>
        <taxon>Eukaryota</taxon>
        <taxon>Metazoa</taxon>
        <taxon>Ecdysozoa</taxon>
        <taxon>Nematoda</taxon>
        <taxon>Chromadorea</taxon>
        <taxon>Rhabditida</taxon>
        <taxon>Rhabditina</taxon>
        <taxon>Rhabditomorpha</taxon>
        <taxon>Strongyloidea</taxon>
        <taxon>Ancylostomatidae</taxon>
        <taxon>Ancylostomatinae</taxon>
        <taxon>Ancylostoma</taxon>
    </lineage>
</organism>
<evidence type="ECO:0000313" key="5">
    <source>
        <dbReference type="EMBL" id="EPB72707.1"/>
    </source>
</evidence>
<dbReference type="InterPro" id="IPR012677">
    <property type="entry name" value="Nucleotide-bd_a/b_plait_sf"/>
</dbReference>
<feature type="domain" description="RRM" evidence="4">
    <location>
        <begin position="28"/>
        <end position="87"/>
    </location>
</feature>
<dbReference type="AlphaFoldDB" id="A0A0D6LYK5"/>
<proteinExistence type="predicted"/>
<dbReference type="Proteomes" id="UP000054495">
    <property type="component" value="Unassembled WGS sequence"/>
</dbReference>
<keyword evidence="6" id="KW-1185">Reference proteome</keyword>
<dbReference type="CDD" id="cd12232">
    <property type="entry name" value="RRM3_U2AF65"/>
    <property type="match status" value="1"/>
</dbReference>
<dbReference type="InterPro" id="IPR035979">
    <property type="entry name" value="RBD_domain_sf"/>
</dbReference>
<dbReference type="PANTHER" id="PTHR23139">
    <property type="entry name" value="RNA-BINDING PROTEIN"/>
    <property type="match status" value="1"/>
</dbReference>
<sequence length="102" mass="11717">MPTEVLCLMNMMVEDELKDDEDYEDILEDIREECSKYGIVRSLEVPRPIPGVEVSGIGKVFVEFATCADCQKAQAALTGRKFANRTVVTSYYDVDRYHQRQF</sequence>
<keyword evidence="3" id="KW-0508">mRNA splicing</keyword>